<comment type="caution">
    <text evidence="3">The sequence shown here is derived from an EMBL/GenBank/DDBJ whole genome shotgun (WGS) entry which is preliminary data.</text>
</comment>
<evidence type="ECO:0000259" key="2">
    <source>
        <dbReference type="PROSITE" id="PS50902"/>
    </source>
</evidence>
<accession>A0A837R9M5</accession>
<dbReference type="Proteomes" id="UP000051020">
    <property type="component" value="Unassembled WGS sequence"/>
</dbReference>
<dbReference type="PROSITE" id="PS00201">
    <property type="entry name" value="FLAVODOXIN"/>
    <property type="match status" value="1"/>
</dbReference>
<keyword evidence="1" id="KW-0472">Membrane</keyword>
<dbReference type="InterPro" id="IPR008254">
    <property type="entry name" value="Flavodoxin/NO_synth"/>
</dbReference>
<sequence length="204" mass="23015">MPMKIKGTIGLIGVIILVIVGVSFVVHNHSDNQSREDRQAHQTTNRKGKRATQKTIVIYFSETGTTKQAAQKIGQQLGVKTVALKPKQAYSKEYTKMASTAKAQVDRNQHPELAKLNVDLSQYQTIWLGFPTWFHRPPMLINSFFDDVQLKNKTIIPFTTSASSNISESMPYLKKMVKNKQITLHKGLTANDDQAIDKFVKQNK</sequence>
<dbReference type="Pfam" id="PF12682">
    <property type="entry name" value="Flavodoxin_4"/>
    <property type="match status" value="1"/>
</dbReference>
<dbReference type="AlphaFoldDB" id="A0A837R9M5"/>
<feature type="transmembrane region" description="Helical" evidence="1">
    <location>
        <begin position="7"/>
        <end position="26"/>
    </location>
</feature>
<evidence type="ECO:0000256" key="1">
    <source>
        <dbReference type="SAM" id="Phobius"/>
    </source>
</evidence>
<feature type="domain" description="Flavodoxin-like" evidence="2">
    <location>
        <begin position="55"/>
        <end position="204"/>
    </location>
</feature>
<dbReference type="GO" id="GO:0009055">
    <property type="term" value="F:electron transfer activity"/>
    <property type="evidence" value="ECO:0007669"/>
    <property type="project" value="InterPro"/>
</dbReference>
<reference evidence="3 4" key="1">
    <citation type="journal article" date="2015" name="Genome Announc.">
        <title>Expanding the biotechnology potential of lactobacilli through comparative genomics of 213 strains and associated genera.</title>
        <authorList>
            <person name="Sun Z."/>
            <person name="Harris H.M."/>
            <person name="McCann A."/>
            <person name="Guo C."/>
            <person name="Argimon S."/>
            <person name="Zhang W."/>
            <person name="Yang X."/>
            <person name="Jeffery I.B."/>
            <person name="Cooney J.C."/>
            <person name="Kagawa T.F."/>
            <person name="Liu W."/>
            <person name="Song Y."/>
            <person name="Salvetti E."/>
            <person name="Wrobel A."/>
            <person name="Rasinkangas P."/>
            <person name="Parkhill J."/>
            <person name="Rea M.C."/>
            <person name="O'Sullivan O."/>
            <person name="Ritari J."/>
            <person name="Douillard F.P."/>
            <person name="Paul Ross R."/>
            <person name="Yang R."/>
            <person name="Briner A.E."/>
            <person name="Felis G.E."/>
            <person name="de Vos W.M."/>
            <person name="Barrangou R."/>
            <person name="Klaenhammer T.R."/>
            <person name="Caufield P.W."/>
            <person name="Cui Y."/>
            <person name="Zhang H."/>
            <person name="O'Toole P.W."/>
        </authorList>
    </citation>
    <scope>NUCLEOTIDE SEQUENCE [LARGE SCALE GENOMIC DNA]</scope>
    <source>
        <strain evidence="3 4">DSM 20314</strain>
    </source>
</reference>
<dbReference type="EMBL" id="AZCU01000009">
    <property type="protein sequence ID" value="KRK24988.1"/>
    <property type="molecule type" value="Genomic_DNA"/>
</dbReference>
<dbReference type="PANTHER" id="PTHR39201:SF1">
    <property type="entry name" value="FLAVODOXIN-LIKE DOMAIN-CONTAINING PROTEIN"/>
    <property type="match status" value="1"/>
</dbReference>
<gene>
    <name evidence="3" type="ORF">FD24_GL003424</name>
</gene>
<protein>
    <submittedName>
        <fullName evidence="3">Twin-arginine translocation pathway signal</fullName>
    </submittedName>
</protein>
<proteinExistence type="predicted"/>
<dbReference type="SUPFAM" id="SSF52218">
    <property type="entry name" value="Flavoproteins"/>
    <property type="match status" value="1"/>
</dbReference>
<dbReference type="InterPro" id="IPR001226">
    <property type="entry name" value="Flavodoxin_CS"/>
</dbReference>
<keyword evidence="1" id="KW-0812">Transmembrane</keyword>
<keyword evidence="1" id="KW-1133">Transmembrane helix</keyword>
<dbReference type="PANTHER" id="PTHR39201">
    <property type="entry name" value="EXPORTED PROTEIN-RELATED"/>
    <property type="match status" value="1"/>
</dbReference>
<dbReference type="Gene3D" id="3.40.50.360">
    <property type="match status" value="1"/>
</dbReference>
<name>A0A837R9M5_LACPE</name>
<dbReference type="GO" id="GO:0016651">
    <property type="term" value="F:oxidoreductase activity, acting on NAD(P)H"/>
    <property type="evidence" value="ECO:0007669"/>
    <property type="project" value="UniProtKB-ARBA"/>
</dbReference>
<organism evidence="3 4">
    <name type="scientific">Lactiplantibacillus pentosus DSM 20314</name>
    <dbReference type="NCBI Taxonomy" id="1423791"/>
    <lineage>
        <taxon>Bacteria</taxon>
        <taxon>Bacillati</taxon>
        <taxon>Bacillota</taxon>
        <taxon>Bacilli</taxon>
        <taxon>Lactobacillales</taxon>
        <taxon>Lactobacillaceae</taxon>
        <taxon>Lactiplantibacillus</taxon>
    </lineage>
</organism>
<evidence type="ECO:0000313" key="3">
    <source>
        <dbReference type="EMBL" id="KRK24988.1"/>
    </source>
</evidence>
<dbReference type="InterPro" id="IPR029039">
    <property type="entry name" value="Flavoprotein-like_sf"/>
</dbReference>
<evidence type="ECO:0000313" key="4">
    <source>
        <dbReference type="Proteomes" id="UP000051020"/>
    </source>
</evidence>
<dbReference type="GO" id="GO:0010181">
    <property type="term" value="F:FMN binding"/>
    <property type="evidence" value="ECO:0007669"/>
    <property type="project" value="InterPro"/>
</dbReference>
<dbReference type="PROSITE" id="PS50902">
    <property type="entry name" value="FLAVODOXIN_LIKE"/>
    <property type="match status" value="1"/>
</dbReference>